<protein>
    <recommendedName>
        <fullName evidence="3">NYN domain-containing protein</fullName>
    </recommendedName>
</protein>
<keyword evidence="2" id="KW-1185">Reference proteome</keyword>
<comment type="caution">
    <text evidence="1">The sequence shown here is derived from an EMBL/GenBank/DDBJ whole genome shotgun (WGS) entry which is preliminary data.</text>
</comment>
<gene>
    <name evidence="1" type="ORF">SNAT2548_LOCUS314</name>
</gene>
<accession>A0A812GAM9</accession>
<dbReference type="AlphaFoldDB" id="A0A812GAM9"/>
<reference evidence="1" key="1">
    <citation type="submission" date="2021-02" db="EMBL/GenBank/DDBJ databases">
        <authorList>
            <person name="Dougan E. K."/>
            <person name="Rhodes N."/>
            <person name="Thang M."/>
            <person name="Chan C."/>
        </authorList>
    </citation>
    <scope>NUCLEOTIDE SEQUENCE</scope>
</reference>
<dbReference type="OrthoDB" id="420248at2759"/>
<evidence type="ECO:0000313" key="2">
    <source>
        <dbReference type="Proteomes" id="UP000604046"/>
    </source>
</evidence>
<evidence type="ECO:0000313" key="1">
    <source>
        <dbReference type="EMBL" id="CAE6916829.1"/>
    </source>
</evidence>
<sequence>MYTGVFCAAAAPLYTPAFELPLKHGGGGAYIRPSLTASRRSRINLPGLATAGWAGVRTRTALQGRKHGRHRQSGGPHTTELLVDADASRRDDIESAVEQLSCDSHEVRTVIYAEPGRRLNTEWNELAGRPGYAFRPVSRDVVLGEPNDRAIQKHLRSLVSEPSIGRVALMTADTDFVEDMRSIALAGKESLVFVSSTYAGAIEEYRMAGIKVVQLELRKQLMYKVRAVLNTDGSGFVEKCAPISHATASKEVEMLKEFLCRWGYTPHENVFLPTAIAKFFFTNSLGPLTVYPSTSCFMEAHRIAAASLPSHAWQSYHEEIAFFLPHGSATRSRISKTQRKTYGTPACLSFFRGVGPFMLTQKSDLVKEALQRLGFLDDHYNADLFEAMLVFANTGFNKKLLRKTAALPEPGDSSKQLADKFMRAFLSSATSGQWQMAQGDAQVRRLLLKENLITAQSAPRAEMLEAMQRLSKKVGLPKRKTYNGVVWQILLHINQKDPLRRMPLLL</sequence>
<dbReference type="EMBL" id="CAJNDS010000014">
    <property type="protein sequence ID" value="CAE6916829.1"/>
    <property type="molecule type" value="Genomic_DNA"/>
</dbReference>
<proteinExistence type="predicted"/>
<organism evidence="1 2">
    <name type="scientific">Symbiodinium natans</name>
    <dbReference type="NCBI Taxonomy" id="878477"/>
    <lineage>
        <taxon>Eukaryota</taxon>
        <taxon>Sar</taxon>
        <taxon>Alveolata</taxon>
        <taxon>Dinophyceae</taxon>
        <taxon>Suessiales</taxon>
        <taxon>Symbiodiniaceae</taxon>
        <taxon>Symbiodinium</taxon>
    </lineage>
</organism>
<dbReference type="Proteomes" id="UP000604046">
    <property type="component" value="Unassembled WGS sequence"/>
</dbReference>
<evidence type="ECO:0008006" key="3">
    <source>
        <dbReference type="Google" id="ProtNLM"/>
    </source>
</evidence>
<name>A0A812GAM9_9DINO</name>